<evidence type="ECO:0000256" key="4">
    <source>
        <dbReference type="RuleBase" id="RU003719"/>
    </source>
</evidence>
<feature type="domain" description="D-isomer specific 2-hydroxyacid dehydrogenase NAD-binding" evidence="6">
    <location>
        <begin position="118"/>
        <end position="291"/>
    </location>
</feature>
<reference evidence="7 8" key="1">
    <citation type="submission" date="2016-08" db="EMBL/GenBank/DDBJ databases">
        <title>Complete genome sequence of Mycobacterium shinshuense, a subspecies of M. ulcerans.</title>
        <authorList>
            <person name="Yoshida M."/>
            <person name="Ogura Y."/>
            <person name="Hayashi T."/>
            <person name="Hoshino Y."/>
        </authorList>
    </citation>
    <scope>NUCLEOTIDE SEQUENCE [LARGE SCALE GENOMIC DNA]</scope>
    <source>
        <strain evidence="8">ATCC 33728</strain>
    </source>
</reference>
<dbReference type="GeneID" id="93438567"/>
<dbReference type="Gene3D" id="3.40.50.720">
    <property type="entry name" value="NAD(P)-binding Rossmann-like Domain"/>
    <property type="match status" value="2"/>
</dbReference>
<evidence type="ECO:0000256" key="2">
    <source>
        <dbReference type="ARBA" id="ARBA00023002"/>
    </source>
</evidence>
<dbReference type="PANTHER" id="PTHR42789">
    <property type="entry name" value="D-ISOMER SPECIFIC 2-HYDROXYACID DEHYDROGENASE FAMILY PROTEIN (AFU_ORTHOLOGUE AFUA_6G10090)"/>
    <property type="match status" value="1"/>
</dbReference>
<keyword evidence="2 4" id="KW-0560">Oxidoreductase</keyword>
<dbReference type="Pfam" id="PF02826">
    <property type="entry name" value="2-Hacid_dh_C"/>
    <property type="match status" value="1"/>
</dbReference>
<dbReference type="SUPFAM" id="SSF51735">
    <property type="entry name" value="NAD(P)-binding Rossmann-fold domains"/>
    <property type="match status" value="1"/>
</dbReference>
<gene>
    <name evidence="7" type="primary">serA2</name>
    <name evidence="7" type="ORF">SHTP_3996</name>
</gene>
<dbReference type="AlphaFoldDB" id="A0A1B4Y7E8"/>
<feature type="domain" description="D-isomer specific 2-hydroxyacid dehydrogenase catalytic" evidence="5">
    <location>
        <begin position="46"/>
        <end position="323"/>
    </location>
</feature>
<dbReference type="InterPro" id="IPR050857">
    <property type="entry name" value="D-2-hydroxyacid_DH"/>
</dbReference>
<dbReference type="Proteomes" id="UP000218067">
    <property type="component" value="Chromosome"/>
</dbReference>
<dbReference type="RefSeq" id="WP_096371645.1">
    <property type="nucleotide sequence ID" value="NZ_AP017624.1"/>
</dbReference>
<evidence type="ECO:0000256" key="1">
    <source>
        <dbReference type="ARBA" id="ARBA00005854"/>
    </source>
</evidence>
<dbReference type="SUPFAM" id="SSF52283">
    <property type="entry name" value="Formate/glycerate dehydrogenase catalytic domain-like"/>
    <property type="match status" value="1"/>
</dbReference>
<evidence type="ECO:0000259" key="5">
    <source>
        <dbReference type="Pfam" id="PF00389"/>
    </source>
</evidence>
<dbReference type="Pfam" id="PF00389">
    <property type="entry name" value="2-Hacid_dh"/>
    <property type="match status" value="1"/>
</dbReference>
<protein>
    <submittedName>
        <fullName evidence="7">D-3-phosphoglycerate dehydrogenase</fullName>
    </submittedName>
</protein>
<comment type="similarity">
    <text evidence="1 4">Belongs to the D-isomer specific 2-hydroxyacid dehydrogenase family.</text>
</comment>
<dbReference type="InterPro" id="IPR036291">
    <property type="entry name" value="NAD(P)-bd_dom_sf"/>
</dbReference>
<dbReference type="PROSITE" id="PS00670">
    <property type="entry name" value="D_2_HYDROXYACID_DH_2"/>
    <property type="match status" value="1"/>
</dbReference>
<dbReference type="InterPro" id="IPR006139">
    <property type="entry name" value="D-isomer_2_OHA_DH_cat_dom"/>
</dbReference>
<dbReference type="PANTHER" id="PTHR42789:SF1">
    <property type="entry name" value="D-ISOMER SPECIFIC 2-HYDROXYACID DEHYDROGENASE FAMILY PROTEIN (AFU_ORTHOLOGUE AFUA_6G10090)"/>
    <property type="match status" value="1"/>
</dbReference>
<evidence type="ECO:0000313" key="7">
    <source>
        <dbReference type="EMBL" id="BAV42963.1"/>
    </source>
</evidence>
<dbReference type="GO" id="GO:0016616">
    <property type="term" value="F:oxidoreductase activity, acting on the CH-OH group of donors, NAD or NADP as acceptor"/>
    <property type="evidence" value="ECO:0007669"/>
    <property type="project" value="InterPro"/>
</dbReference>
<dbReference type="EMBL" id="AP017624">
    <property type="protein sequence ID" value="BAV42963.1"/>
    <property type="molecule type" value="Genomic_DNA"/>
</dbReference>
<organism evidence="7 8">
    <name type="scientific">Mycobacterium ulcerans subsp. shinshuense</name>
    <dbReference type="NCBI Taxonomy" id="1124626"/>
    <lineage>
        <taxon>Bacteria</taxon>
        <taxon>Bacillati</taxon>
        <taxon>Actinomycetota</taxon>
        <taxon>Actinomycetes</taxon>
        <taxon>Mycobacteriales</taxon>
        <taxon>Mycobacteriaceae</taxon>
        <taxon>Mycobacterium</taxon>
        <taxon>Mycobacterium ulcerans group</taxon>
    </lineage>
</organism>
<name>A0A1B4Y7E8_MYCUL</name>
<dbReference type="InterPro" id="IPR006140">
    <property type="entry name" value="D-isomer_DH_NAD-bd"/>
</dbReference>
<evidence type="ECO:0000259" key="6">
    <source>
        <dbReference type="Pfam" id="PF02826"/>
    </source>
</evidence>
<keyword evidence="3" id="KW-0520">NAD</keyword>
<dbReference type="GO" id="GO:0051287">
    <property type="term" value="F:NAD binding"/>
    <property type="evidence" value="ECO:0007669"/>
    <property type="project" value="InterPro"/>
</dbReference>
<evidence type="ECO:0000313" key="8">
    <source>
        <dbReference type="Proteomes" id="UP000218067"/>
    </source>
</evidence>
<dbReference type="InterPro" id="IPR029753">
    <property type="entry name" value="D-isomer_DH_CS"/>
</dbReference>
<proteinExistence type="inferred from homology"/>
<accession>A0A1B4Y7E8</accession>
<evidence type="ECO:0000256" key="3">
    <source>
        <dbReference type="ARBA" id="ARBA00023027"/>
    </source>
</evidence>
<sequence>MRSRPRALVTAPLRGSGLDKLRQLVDVVYDPWIGGLEGGPLRIYSAEQLAERITSESVDIVVVEADSVSGAVLQLGLRAIFSTRGDPNNVDIAGATAAGIPVLNTPARNADAVAEMTVALLLASTRHLLTADADVRSGNIFRDGTIPYQRFRGWEIAGRTAGLVGLGAVGRATAWRLTGLGLRVIAHDPYCADARHGLAELLAESDIVSLHAPVTDDTVGMIGAQQFASMRDGAVFLNTARAQLHDTDALVQALRAGKVAAAGLDHFVGEWLPTDHPLASMPNVVLTPHIGGATWNTEARQPQMVADGLQALLSGTRPTHILNPEVLAR</sequence>